<dbReference type="InterPro" id="IPR039261">
    <property type="entry name" value="FNR_nucleotide-bd"/>
</dbReference>
<keyword evidence="16" id="KW-1185">Reference proteome</keyword>
<organism evidence="15 16">
    <name type="scientific">Vibrio scophthalmi</name>
    <dbReference type="NCBI Taxonomy" id="45658"/>
    <lineage>
        <taxon>Bacteria</taxon>
        <taxon>Pseudomonadati</taxon>
        <taxon>Pseudomonadota</taxon>
        <taxon>Gammaproteobacteria</taxon>
        <taxon>Vibrionales</taxon>
        <taxon>Vibrionaceae</taxon>
        <taxon>Vibrio</taxon>
    </lineage>
</organism>
<dbReference type="PANTHER" id="PTHR47354">
    <property type="entry name" value="NADH OXIDOREDUCTASE HCR"/>
    <property type="match status" value="1"/>
</dbReference>
<comment type="cofactor">
    <cofactor evidence="1">
        <name>FAD</name>
        <dbReference type="ChEBI" id="CHEBI:57692"/>
    </cofactor>
</comment>
<dbReference type="PATRIC" id="fig|45658.7.peg.4053"/>
<dbReference type="RefSeq" id="WP_065546686.1">
    <property type="nucleotide sequence ID" value="NZ_CP016415.1"/>
</dbReference>
<dbReference type="Pfam" id="PF00175">
    <property type="entry name" value="NAD_binding_1"/>
    <property type="match status" value="1"/>
</dbReference>
<evidence type="ECO:0000256" key="9">
    <source>
        <dbReference type="ARBA" id="ARBA00023002"/>
    </source>
</evidence>
<keyword evidence="6" id="KW-0479">Metal-binding</keyword>
<keyword evidence="7" id="KW-0274">FAD</keyword>
<dbReference type="PROSITE" id="PS51384">
    <property type="entry name" value="FAD_FR"/>
    <property type="match status" value="1"/>
</dbReference>
<keyword evidence="9" id="KW-0560">Oxidoreductase</keyword>
<dbReference type="GO" id="GO:0051537">
    <property type="term" value="F:2 iron, 2 sulfur cluster binding"/>
    <property type="evidence" value="ECO:0007669"/>
    <property type="project" value="UniProtKB-KW"/>
</dbReference>
<sequence>MNKLYLTVLGLVATGMLIWLQAEPTIFSNTNFMQWRSSLIQGTGIIGLLLLTLTMLLALRLPWIEKLTAGLDKSYRLHKWVAIWGVILGAAHWLLAIVPKKLVQLGLLERGNHARPELDPDSLQATVMGLRGGAESIGEIALYGFILLTLIALFAPIKYKHFKLTHKAMAVAFIVIAYHSVVLLKPSYWDNLITPMVIAFALIGTACAVVSLLGLIGKRRTHQGVISALTYNPENQTTKVAIALPTWSGHQAGQFAFLKVAGEEPHPFTISSSADAPQLEFTIKALGDFTATLHQRLTVGEKVTVEGPYGKFQFDDNRAQIWVAGGIGIAAFKARLAERQKDQNTTPVTLYYCTQAPSSMFIHEIETLARKANIEFHVINNRIRQHLTIADITQQQGPLDNHSVWFCGPLGFGEALKSQLSREQFDLKHFHTELFNFR</sequence>
<evidence type="ECO:0000313" key="15">
    <source>
        <dbReference type="EMBL" id="ANU39117.1"/>
    </source>
</evidence>
<comment type="subcellular location">
    <subcellularLocation>
        <location evidence="2">Membrane</location>
        <topology evidence="2">Multi-pass membrane protein</topology>
    </subcellularLocation>
</comment>
<accession>A0A1C7FHE0</accession>
<evidence type="ECO:0000256" key="2">
    <source>
        <dbReference type="ARBA" id="ARBA00004141"/>
    </source>
</evidence>
<dbReference type="GO" id="GO:0046872">
    <property type="term" value="F:metal ion binding"/>
    <property type="evidence" value="ECO:0007669"/>
    <property type="project" value="UniProtKB-KW"/>
</dbReference>
<dbReference type="SUPFAM" id="SSF63380">
    <property type="entry name" value="Riboflavin synthase domain-like"/>
    <property type="match status" value="1"/>
</dbReference>
<feature type="transmembrane region" description="Helical" evidence="13">
    <location>
        <begin position="80"/>
        <end position="98"/>
    </location>
</feature>
<dbReference type="InterPro" id="IPR017927">
    <property type="entry name" value="FAD-bd_FR_type"/>
</dbReference>
<feature type="transmembrane region" description="Helical" evidence="13">
    <location>
        <begin position="140"/>
        <end position="157"/>
    </location>
</feature>
<evidence type="ECO:0000256" key="10">
    <source>
        <dbReference type="ARBA" id="ARBA00023004"/>
    </source>
</evidence>
<dbReference type="InterPro" id="IPR050415">
    <property type="entry name" value="MRET"/>
</dbReference>
<evidence type="ECO:0000256" key="5">
    <source>
        <dbReference type="ARBA" id="ARBA00022714"/>
    </source>
</evidence>
<dbReference type="Proteomes" id="UP000092528">
    <property type="component" value="Chromosome 2"/>
</dbReference>
<keyword evidence="4 13" id="KW-0812">Transmembrane</keyword>
<feature type="transmembrane region" description="Helical" evidence="13">
    <location>
        <begin position="195"/>
        <end position="216"/>
    </location>
</feature>
<dbReference type="GO" id="GO:0016491">
    <property type="term" value="F:oxidoreductase activity"/>
    <property type="evidence" value="ECO:0007669"/>
    <property type="project" value="UniProtKB-KW"/>
</dbReference>
<dbReference type="InterPro" id="IPR013130">
    <property type="entry name" value="Fe3_Rdtase_TM_dom"/>
</dbReference>
<dbReference type="Gene3D" id="2.40.30.10">
    <property type="entry name" value="Translation factors"/>
    <property type="match status" value="1"/>
</dbReference>
<evidence type="ECO:0000256" key="11">
    <source>
        <dbReference type="ARBA" id="ARBA00023014"/>
    </source>
</evidence>
<evidence type="ECO:0000256" key="6">
    <source>
        <dbReference type="ARBA" id="ARBA00022723"/>
    </source>
</evidence>
<keyword evidence="8 13" id="KW-1133">Transmembrane helix</keyword>
<dbReference type="PANTHER" id="PTHR47354:SF8">
    <property type="entry name" value="1,2-PHENYLACETYL-COA EPOXIDASE, SUBUNIT E"/>
    <property type="match status" value="1"/>
</dbReference>
<dbReference type="GO" id="GO:0050660">
    <property type="term" value="F:flavin adenine dinucleotide binding"/>
    <property type="evidence" value="ECO:0007669"/>
    <property type="project" value="TreeGrafter"/>
</dbReference>
<dbReference type="Gene3D" id="3.40.50.80">
    <property type="entry name" value="Nucleotide-binding domain of ferredoxin-NADP reductase (FNR) module"/>
    <property type="match status" value="1"/>
</dbReference>
<feature type="domain" description="FAD-binding FR-type" evidence="14">
    <location>
        <begin position="219"/>
        <end position="315"/>
    </location>
</feature>
<evidence type="ECO:0000256" key="3">
    <source>
        <dbReference type="ARBA" id="ARBA00022630"/>
    </source>
</evidence>
<protein>
    <recommendedName>
        <fullName evidence="14">FAD-binding FR-type domain-containing protein</fullName>
    </recommendedName>
</protein>
<dbReference type="Pfam" id="PF08022">
    <property type="entry name" value="FAD_binding_8"/>
    <property type="match status" value="1"/>
</dbReference>
<evidence type="ECO:0000256" key="13">
    <source>
        <dbReference type="SAM" id="Phobius"/>
    </source>
</evidence>
<dbReference type="SUPFAM" id="SSF52343">
    <property type="entry name" value="Ferredoxin reductase-like, C-terminal NADP-linked domain"/>
    <property type="match status" value="1"/>
</dbReference>
<evidence type="ECO:0000256" key="7">
    <source>
        <dbReference type="ARBA" id="ARBA00022827"/>
    </source>
</evidence>
<reference evidence="15 16" key="1">
    <citation type="submission" date="2016-07" db="EMBL/GenBank/DDBJ databases">
        <title>Genome sequencing of Vibrio scophthalmi strain VS-05, an isolated from Paralichthys olivaceus.</title>
        <authorList>
            <person name="Han H.-J."/>
        </authorList>
    </citation>
    <scope>NUCLEOTIDE SEQUENCE [LARGE SCALE GENOMIC DNA]</scope>
    <source>
        <strain evidence="15 16">VS-05</strain>
    </source>
</reference>
<gene>
    <name evidence="15" type="ORF">VSVS05_04081</name>
</gene>
<name>A0A1C7FHE0_9VIBR</name>
<keyword evidence="11" id="KW-0411">Iron-sulfur</keyword>
<dbReference type="InterPro" id="IPR001433">
    <property type="entry name" value="OxRdtase_FAD/NAD-bd"/>
</dbReference>
<feature type="transmembrane region" description="Helical" evidence="13">
    <location>
        <begin position="38"/>
        <end position="59"/>
    </location>
</feature>
<evidence type="ECO:0000256" key="12">
    <source>
        <dbReference type="ARBA" id="ARBA00023136"/>
    </source>
</evidence>
<feature type="transmembrane region" description="Helical" evidence="13">
    <location>
        <begin position="169"/>
        <end position="189"/>
    </location>
</feature>
<keyword evidence="3" id="KW-0285">Flavoprotein</keyword>
<keyword evidence="10" id="KW-0408">Iron</keyword>
<dbReference type="CDD" id="cd06198">
    <property type="entry name" value="FNR_like_3"/>
    <property type="match status" value="1"/>
</dbReference>
<dbReference type="InterPro" id="IPR013112">
    <property type="entry name" value="FAD-bd_8"/>
</dbReference>
<dbReference type="GO" id="GO:0016020">
    <property type="term" value="C:membrane"/>
    <property type="evidence" value="ECO:0007669"/>
    <property type="project" value="UniProtKB-SubCell"/>
</dbReference>
<dbReference type="GeneID" id="96874287"/>
<dbReference type="AlphaFoldDB" id="A0A1C7FHE0"/>
<dbReference type="EMBL" id="CP016415">
    <property type="protein sequence ID" value="ANU39117.1"/>
    <property type="molecule type" value="Genomic_DNA"/>
</dbReference>
<evidence type="ECO:0000256" key="8">
    <source>
        <dbReference type="ARBA" id="ARBA00022989"/>
    </source>
</evidence>
<evidence type="ECO:0000313" key="16">
    <source>
        <dbReference type="Proteomes" id="UP000092528"/>
    </source>
</evidence>
<dbReference type="Pfam" id="PF01794">
    <property type="entry name" value="Ferric_reduct"/>
    <property type="match status" value="1"/>
</dbReference>
<proteinExistence type="predicted"/>
<evidence type="ECO:0000256" key="4">
    <source>
        <dbReference type="ARBA" id="ARBA00022692"/>
    </source>
</evidence>
<dbReference type="InterPro" id="IPR017938">
    <property type="entry name" value="Riboflavin_synthase-like_b-brl"/>
</dbReference>
<evidence type="ECO:0000256" key="1">
    <source>
        <dbReference type="ARBA" id="ARBA00001974"/>
    </source>
</evidence>
<keyword evidence="12 13" id="KW-0472">Membrane</keyword>
<keyword evidence="5" id="KW-0001">2Fe-2S</keyword>
<evidence type="ECO:0000259" key="14">
    <source>
        <dbReference type="PROSITE" id="PS51384"/>
    </source>
</evidence>